<dbReference type="AlphaFoldDB" id="A0AAU9X2P3"/>
<dbReference type="EMBL" id="CALNXJ010000029">
    <property type="protein sequence ID" value="CAH3135092.1"/>
    <property type="molecule type" value="Genomic_DNA"/>
</dbReference>
<dbReference type="SUPFAM" id="SSF57414">
    <property type="entry name" value="Hairpin loop containing domain-like"/>
    <property type="match status" value="1"/>
</dbReference>
<organism evidence="2 3">
    <name type="scientific">Pocillopora meandrina</name>
    <dbReference type="NCBI Taxonomy" id="46732"/>
    <lineage>
        <taxon>Eukaryota</taxon>
        <taxon>Metazoa</taxon>
        <taxon>Cnidaria</taxon>
        <taxon>Anthozoa</taxon>
        <taxon>Hexacorallia</taxon>
        <taxon>Scleractinia</taxon>
        <taxon>Astrocoeniina</taxon>
        <taxon>Pocilloporidae</taxon>
        <taxon>Pocillopora</taxon>
    </lineage>
</organism>
<sequence length="201" mass="23132">MRLEGFVFTRTSASAPHICNVRCEQEIACQSYNYNRKEKICELNNRAKEARPEGLRLDPAWFSTQRLNGRGMPSIEREIFRGTIFIFYHFIAHLGHISYKHPLRLRVFRGDHMVFRVNEGGDQSSLTDGKRGTIENYGGGDGGDHKNIKILKNLSEDQVTRSRVEFLEKFHLLSHYILNDFVLFCLFHAACSFNFEDGIGG</sequence>
<comment type="caution">
    <text evidence="2">The sequence shown here is derived from an EMBL/GenBank/DDBJ whole genome shotgun (WGS) entry which is preliminary data.</text>
</comment>
<evidence type="ECO:0000259" key="1">
    <source>
        <dbReference type="Pfam" id="PF00024"/>
    </source>
</evidence>
<feature type="domain" description="Apple" evidence="1">
    <location>
        <begin position="3"/>
        <end position="52"/>
    </location>
</feature>
<name>A0AAU9X2P3_9CNID</name>
<protein>
    <recommendedName>
        <fullName evidence="1">Apple domain-containing protein</fullName>
    </recommendedName>
</protein>
<dbReference type="Gene3D" id="3.50.4.10">
    <property type="entry name" value="Hepatocyte Growth Factor"/>
    <property type="match status" value="1"/>
</dbReference>
<proteinExistence type="predicted"/>
<evidence type="ECO:0000313" key="3">
    <source>
        <dbReference type="Proteomes" id="UP001159428"/>
    </source>
</evidence>
<evidence type="ECO:0000313" key="2">
    <source>
        <dbReference type="EMBL" id="CAH3135092.1"/>
    </source>
</evidence>
<gene>
    <name evidence="2" type="ORF">PMEA_00016021</name>
</gene>
<accession>A0AAU9X2P3</accession>
<dbReference type="Pfam" id="PF00024">
    <property type="entry name" value="PAN_1"/>
    <property type="match status" value="1"/>
</dbReference>
<keyword evidence="3" id="KW-1185">Reference proteome</keyword>
<dbReference type="Proteomes" id="UP001159428">
    <property type="component" value="Unassembled WGS sequence"/>
</dbReference>
<dbReference type="InterPro" id="IPR003609">
    <property type="entry name" value="Pan_app"/>
</dbReference>
<reference evidence="2 3" key="1">
    <citation type="submission" date="2022-05" db="EMBL/GenBank/DDBJ databases">
        <authorList>
            <consortium name="Genoscope - CEA"/>
            <person name="William W."/>
        </authorList>
    </citation>
    <scope>NUCLEOTIDE SEQUENCE [LARGE SCALE GENOMIC DNA]</scope>
</reference>